<reference evidence="3" key="1">
    <citation type="submission" date="2019-09" db="UniProtKB">
        <authorList>
            <consortium name="WormBaseParasite"/>
        </authorList>
    </citation>
    <scope>IDENTIFICATION</scope>
</reference>
<dbReference type="Proteomes" id="UP000050761">
    <property type="component" value="Unassembled WGS sequence"/>
</dbReference>
<sequence length="191" mass="21547">LASLSWQQSDREYISILSLVVYSALVGLMFYALSIFDLLYQHIYDEEKPESTAESPKACLLYQILHLLCDVIFCVLIVLPRVDDTASDPNLAIIHSLINIFGTAVWPTISLIVYSARVRHVGAVLSYVAHVQGMSIAYEQHSHAHISTEDRIRAFENVCDDGRVYAMHVALEMMPNSLRHSTISSMYAIRM</sequence>
<keyword evidence="1" id="KW-0812">Transmembrane</keyword>
<keyword evidence="1" id="KW-1133">Transmembrane helix</keyword>
<evidence type="ECO:0000313" key="3">
    <source>
        <dbReference type="WBParaSite" id="HPBE_0002719301-mRNA-1"/>
    </source>
</evidence>
<protein>
    <submittedName>
        <fullName evidence="3">XK-related protein</fullName>
    </submittedName>
</protein>
<proteinExistence type="predicted"/>
<name>A0A183GWX3_HELPZ</name>
<accession>A0A183GWX3</accession>
<evidence type="ECO:0000256" key="1">
    <source>
        <dbReference type="SAM" id="Phobius"/>
    </source>
</evidence>
<feature type="transmembrane region" description="Helical" evidence="1">
    <location>
        <begin position="13"/>
        <end position="39"/>
    </location>
</feature>
<keyword evidence="2" id="KW-1185">Reference proteome</keyword>
<feature type="transmembrane region" description="Helical" evidence="1">
    <location>
        <begin position="91"/>
        <end position="114"/>
    </location>
</feature>
<organism evidence="2 3">
    <name type="scientific">Heligmosomoides polygyrus</name>
    <name type="common">Parasitic roundworm</name>
    <dbReference type="NCBI Taxonomy" id="6339"/>
    <lineage>
        <taxon>Eukaryota</taxon>
        <taxon>Metazoa</taxon>
        <taxon>Ecdysozoa</taxon>
        <taxon>Nematoda</taxon>
        <taxon>Chromadorea</taxon>
        <taxon>Rhabditida</taxon>
        <taxon>Rhabditina</taxon>
        <taxon>Rhabditomorpha</taxon>
        <taxon>Strongyloidea</taxon>
        <taxon>Heligmosomidae</taxon>
        <taxon>Heligmosomoides</taxon>
    </lineage>
</organism>
<dbReference type="WBParaSite" id="HPBE_0002719301-mRNA-1">
    <property type="protein sequence ID" value="HPBE_0002719301-mRNA-1"/>
    <property type="gene ID" value="HPBE_0002719301"/>
</dbReference>
<evidence type="ECO:0000313" key="2">
    <source>
        <dbReference type="Proteomes" id="UP000050761"/>
    </source>
</evidence>
<dbReference type="AlphaFoldDB" id="A0A183GWX3"/>
<keyword evidence="1" id="KW-0472">Membrane</keyword>